<keyword evidence="1" id="KW-0812">Transmembrane</keyword>
<dbReference type="EMBL" id="JALPRX010000092">
    <property type="protein sequence ID" value="MCK8786648.1"/>
    <property type="molecule type" value="Genomic_DNA"/>
</dbReference>
<evidence type="ECO:0000313" key="3">
    <source>
        <dbReference type="Proteomes" id="UP001139516"/>
    </source>
</evidence>
<dbReference type="Proteomes" id="UP001139516">
    <property type="component" value="Unassembled WGS sequence"/>
</dbReference>
<sequence length="146" mass="14696">MPGAGTAGEGDAVAGGVAQPGVARLALVAIALLLGGIGLVAYACSEDAGPVGPFSPYLRLGPAAGAAALKRDLEGEFLPGTPAGPLVRRLEGMGMNCDAYAARAARPVCVARVDLRERRVARVEVLVREDAGGLIGVVPDITVTRP</sequence>
<feature type="transmembrane region" description="Helical" evidence="1">
    <location>
        <begin position="25"/>
        <end position="44"/>
    </location>
</feature>
<evidence type="ECO:0000313" key="2">
    <source>
        <dbReference type="EMBL" id="MCK8786648.1"/>
    </source>
</evidence>
<dbReference type="RefSeq" id="WP_248668762.1">
    <property type="nucleotide sequence ID" value="NZ_JALPRX010000092.1"/>
</dbReference>
<keyword evidence="1" id="KW-0472">Membrane</keyword>
<reference evidence="2" key="1">
    <citation type="submission" date="2022-04" db="EMBL/GenBank/DDBJ databases">
        <title>Roseomonas acroporae sp. nov., isolated from coral Acropora digitifera.</title>
        <authorList>
            <person name="Sun H."/>
        </authorList>
    </citation>
    <scope>NUCLEOTIDE SEQUENCE</scope>
    <source>
        <strain evidence="2">NAR14</strain>
    </source>
</reference>
<dbReference type="AlphaFoldDB" id="A0A9X1YAR0"/>
<comment type="caution">
    <text evidence="2">The sequence shown here is derived from an EMBL/GenBank/DDBJ whole genome shotgun (WGS) entry which is preliminary data.</text>
</comment>
<evidence type="ECO:0000256" key="1">
    <source>
        <dbReference type="SAM" id="Phobius"/>
    </source>
</evidence>
<accession>A0A9X1YAR0</accession>
<name>A0A9X1YAR0_9PROT</name>
<keyword evidence="1" id="KW-1133">Transmembrane helix</keyword>
<protein>
    <submittedName>
        <fullName evidence="2">Uncharacterized protein</fullName>
    </submittedName>
</protein>
<keyword evidence="3" id="KW-1185">Reference proteome</keyword>
<gene>
    <name evidence="2" type="ORF">M0638_19925</name>
</gene>
<organism evidence="2 3">
    <name type="scientific">Roseomonas acroporae</name>
    <dbReference type="NCBI Taxonomy" id="2937791"/>
    <lineage>
        <taxon>Bacteria</taxon>
        <taxon>Pseudomonadati</taxon>
        <taxon>Pseudomonadota</taxon>
        <taxon>Alphaproteobacteria</taxon>
        <taxon>Acetobacterales</taxon>
        <taxon>Roseomonadaceae</taxon>
        <taxon>Roseomonas</taxon>
    </lineage>
</organism>
<proteinExistence type="predicted"/>